<evidence type="ECO:0000256" key="1">
    <source>
        <dbReference type="SAM" id="Phobius"/>
    </source>
</evidence>
<accession>A0A7W7YJJ7</accession>
<keyword evidence="1" id="KW-0472">Membrane</keyword>
<keyword evidence="1" id="KW-1133">Transmembrane helix</keyword>
<keyword evidence="1" id="KW-0812">Transmembrane</keyword>
<evidence type="ECO:0000313" key="2">
    <source>
        <dbReference type="EMBL" id="MBB5037331.1"/>
    </source>
</evidence>
<evidence type="ECO:0000313" key="3">
    <source>
        <dbReference type="Proteomes" id="UP000534294"/>
    </source>
</evidence>
<organism evidence="2 3">
    <name type="scientific">Prosthecobacter dejongeii</name>
    <dbReference type="NCBI Taxonomy" id="48465"/>
    <lineage>
        <taxon>Bacteria</taxon>
        <taxon>Pseudomonadati</taxon>
        <taxon>Verrucomicrobiota</taxon>
        <taxon>Verrucomicrobiia</taxon>
        <taxon>Verrucomicrobiales</taxon>
        <taxon>Verrucomicrobiaceae</taxon>
        <taxon>Prosthecobacter</taxon>
    </lineage>
</organism>
<dbReference type="Proteomes" id="UP000534294">
    <property type="component" value="Unassembled WGS sequence"/>
</dbReference>
<reference evidence="2 3" key="1">
    <citation type="submission" date="2020-08" db="EMBL/GenBank/DDBJ databases">
        <title>Genomic Encyclopedia of Type Strains, Phase IV (KMG-IV): sequencing the most valuable type-strain genomes for metagenomic binning, comparative biology and taxonomic classification.</title>
        <authorList>
            <person name="Goeker M."/>
        </authorList>
    </citation>
    <scope>NUCLEOTIDE SEQUENCE [LARGE SCALE GENOMIC DNA]</scope>
    <source>
        <strain evidence="2 3">DSM 12251</strain>
    </source>
</reference>
<gene>
    <name evidence="2" type="ORF">HNQ64_001573</name>
</gene>
<proteinExistence type="predicted"/>
<dbReference type="EMBL" id="JACHIF010000002">
    <property type="protein sequence ID" value="MBB5037331.1"/>
    <property type="molecule type" value="Genomic_DNA"/>
</dbReference>
<protein>
    <recommendedName>
        <fullName evidence="4">SnoaL-like domain-containing protein</fullName>
    </recommendedName>
</protein>
<evidence type="ECO:0008006" key="4">
    <source>
        <dbReference type="Google" id="ProtNLM"/>
    </source>
</evidence>
<comment type="caution">
    <text evidence="2">The sequence shown here is derived from an EMBL/GenBank/DDBJ whole genome shotgun (WGS) entry which is preliminary data.</text>
</comment>
<feature type="transmembrane region" description="Helical" evidence="1">
    <location>
        <begin position="6"/>
        <end position="24"/>
    </location>
</feature>
<keyword evidence="3" id="KW-1185">Reference proteome</keyword>
<dbReference type="RefSeq" id="WP_184207114.1">
    <property type="nucleotide sequence ID" value="NZ_JACHIF010000002.1"/>
</dbReference>
<name>A0A7W7YJJ7_9BACT</name>
<sequence>MRLPRFVYFLPAIIALGWFGWWVWGTPAEKQMLAAQAEFLTALEDRDWDEVKGLLATTYTDAMGHTRETAVEDAQQILSQFISITLQTQNLHFQTQKDQGQTAIQIRMDGQGLGFGPMVMARVNAMQEPWQFHWHKEGLWPWTWRILRIHHPELHPIQLP</sequence>
<dbReference type="AlphaFoldDB" id="A0A7W7YJJ7"/>